<comment type="caution">
    <text evidence="1">The sequence shown here is derived from an EMBL/GenBank/DDBJ whole genome shotgun (WGS) entry which is preliminary data.</text>
</comment>
<organism evidence="1 2">
    <name type="scientific">Dovyalis caffra</name>
    <dbReference type="NCBI Taxonomy" id="77055"/>
    <lineage>
        <taxon>Eukaryota</taxon>
        <taxon>Viridiplantae</taxon>
        <taxon>Streptophyta</taxon>
        <taxon>Embryophyta</taxon>
        <taxon>Tracheophyta</taxon>
        <taxon>Spermatophyta</taxon>
        <taxon>Magnoliopsida</taxon>
        <taxon>eudicotyledons</taxon>
        <taxon>Gunneridae</taxon>
        <taxon>Pentapetalae</taxon>
        <taxon>rosids</taxon>
        <taxon>fabids</taxon>
        <taxon>Malpighiales</taxon>
        <taxon>Salicaceae</taxon>
        <taxon>Flacourtieae</taxon>
        <taxon>Dovyalis</taxon>
    </lineage>
</organism>
<dbReference type="AlphaFoldDB" id="A0AAV1RJU9"/>
<name>A0AAV1RJU9_9ROSI</name>
<reference evidence="1 2" key="1">
    <citation type="submission" date="2024-01" db="EMBL/GenBank/DDBJ databases">
        <authorList>
            <person name="Waweru B."/>
        </authorList>
    </citation>
    <scope>NUCLEOTIDE SEQUENCE [LARGE SCALE GENOMIC DNA]</scope>
</reference>
<evidence type="ECO:0000313" key="1">
    <source>
        <dbReference type="EMBL" id="CAK7337020.1"/>
    </source>
</evidence>
<proteinExistence type="predicted"/>
<evidence type="ECO:0000313" key="2">
    <source>
        <dbReference type="Proteomes" id="UP001314170"/>
    </source>
</evidence>
<keyword evidence="2" id="KW-1185">Reference proteome</keyword>
<protein>
    <submittedName>
        <fullName evidence="1">Uncharacterized protein</fullName>
    </submittedName>
</protein>
<gene>
    <name evidence="1" type="ORF">DCAF_LOCUS12047</name>
</gene>
<dbReference type="Proteomes" id="UP001314170">
    <property type="component" value="Unassembled WGS sequence"/>
</dbReference>
<accession>A0AAV1RJU9</accession>
<sequence length="100" mass="11499">MRHLKAQQDLREKEFEKLRIAFHSACTDLGSAVTTAGNAFINKGPPVEKRIENLLTEKDPFTAELSGGRIFKFVSKKKPQPKTQTNRQWNKLLWMSQKLT</sequence>
<dbReference type="EMBL" id="CAWUPB010001009">
    <property type="protein sequence ID" value="CAK7337020.1"/>
    <property type="molecule type" value="Genomic_DNA"/>
</dbReference>